<dbReference type="EMBL" id="QLLG01000278">
    <property type="protein sequence ID" value="RMX64919.1"/>
    <property type="molecule type" value="Genomic_DNA"/>
</dbReference>
<keyword evidence="4" id="KW-1185">Reference proteome</keyword>
<keyword evidence="1" id="KW-0472">Membrane</keyword>
<evidence type="ECO:0000313" key="2">
    <source>
        <dbReference type="EMBL" id="RMX64919.1"/>
    </source>
</evidence>
<evidence type="ECO:0000313" key="4">
    <source>
        <dbReference type="Proteomes" id="UP000282087"/>
    </source>
</evidence>
<dbReference type="Proteomes" id="UP000282087">
    <property type="component" value="Unassembled WGS sequence"/>
</dbReference>
<dbReference type="VEuPathDB" id="FungiDB:DD237_006323"/>
<dbReference type="AlphaFoldDB" id="A0A3M6VE33"/>
<name>A0A3M6VE33_9STRA</name>
<comment type="caution">
    <text evidence="2">The sequence shown here is derived from an EMBL/GenBank/DDBJ whole genome shotgun (WGS) entry which is preliminary data.</text>
</comment>
<organism evidence="2 4">
    <name type="scientific">Peronospora effusa</name>
    <dbReference type="NCBI Taxonomy" id="542832"/>
    <lineage>
        <taxon>Eukaryota</taxon>
        <taxon>Sar</taxon>
        <taxon>Stramenopiles</taxon>
        <taxon>Oomycota</taxon>
        <taxon>Peronosporomycetes</taxon>
        <taxon>Peronosporales</taxon>
        <taxon>Peronosporaceae</taxon>
        <taxon>Peronospora</taxon>
    </lineage>
</organism>
<sequence length="86" mass="9702">MEEERIFFVDKLKSVVSSNSELSKEVKNLQKDPNIATPLRKASMPQRVIKNVKSYFGKLMAKATPIEKAFFVVLIIFIFGAVGLLI</sequence>
<gene>
    <name evidence="3" type="ORF">DD237_006323</name>
    <name evidence="2" type="ORF">DD238_005683</name>
</gene>
<evidence type="ECO:0000313" key="5">
    <source>
        <dbReference type="Proteomes" id="UP000286097"/>
    </source>
</evidence>
<feature type="transmembrane region" description="Helical" evidence="1">
    <location>
        <begin position="69"/>
        <end position="85"/>
    </location>
</feature>
<evidence type="ECO:0000256" key="1">
    <source>
        <dbReference type="SAM" id="Phobius"/>
    </source>
</evidence>
<protein>
    <submittedName>
        <fullName evidence="2">Uncharacterized protein</fullName>
    </submittedName>
</protein>
<keyword evidence="1" id="KW-1133">Transmembrane helix</keyword>
<evidence type="ECO:0000313" key="3">
    <source>
        <dbReference type="EMBL" id="RQM13253.1"/>
    </source>
</evidence>
<dbReference type="Proteomes" id="UP000286097">
    <property type="component" value="Unassembled WGS sequence"/>
</dbReference>
<reference evidence="4 5" key="1">
    <citation type="submission" date="2018-06" db="EMBL/GenBank/DDBJ databases">
        <title>Comparative genomics of downy mildews reveals potential adaptations to biotrophy.</title>
        <authorList>
            <person name="Fletcher K."/>
            <person name="Klosterman S.J."/>
            <person name="Derevnina L."/>
            <person name="Martin F."/>
            <person name="Koike S."/>
            <person name="Reyes Chin-Wo S."/>
            <person name="Mou B."/>
            <person name="Michelmore R."/>
        </authorList>
    </citation>
    <scope>NUCLEOTIDE SEQUENCE [LARGE SCALE GENOMIC DNA]</scope>
    <source>
        <strain evidence="3 5">R13</strain>
        <strain evidence="2 4">R14</strain>
    </source>
</reference>
<keyword evidence="1" id="KW-0812">Transmembrane</keyword>
<proteinExistence type="predicted"/>
<accession>A0A3M6VE33</accession>
<dbReference type="EMBL" id="QKXF01000271">
    <property type="protein sequence ID" value="RQM13253.1"/>
    <property type="molecule type" value="Genomic_DNA"/>
</dbReference>